<dbReference type="AlphaFoldDB" id="A0A8J1UB78"/>
<keyword evidence="4" id="KW-1185">Reference proteome</keyword>
<dbReference type="InterPro" id="IPR004114">
    <property type="entry name" value="THUMP_dom"/>
</dbReference>
<dbReference type="CDD" id="cd11717">
    <property type="entry name" value="THUMP_THUMPD1_like"/>
    <property type="match status" value="1"/>
</dbReference>
<feature type="region of interest" description="Disordered" evidence="2">
    <location>
        <begin position="1"/>
        <end position="22"/>
    </location>
</feature>
<dbReference type="Proteomes" id="UP000749559">
    <property type="component" value="Unassembled WGS sequence"/>
</dbReference>
<dbReference type="Pfam" id="PF02926">
    <property type="entry name" value="THUMP"/>
    <property type="match status" value="1"/>
</dbReference>
<evidence type="ECO:0000256" key="1">
    <source>
        <dbReference type="ARBA" id="ARBA00060731"/>
    </source>
</evidence>
<dbReference type="SUPFAM" id="SSF143437">
    <property type="entry name" value="THUMP domain-like"/>
    <property type="match status" value="1"/>
</dbReference>
<dbReference type="InterPro" id="IPR040183">
    <property type="entry name" value="THUMPD1-like"/>
</dbReference>
<dbReference type="Gene3D" id="3.30.2300.10">
    <property type="entry name" value="THUMP superfamily"/>
    <property type="match status" value="1"/>
</dbReference>
<dbReference type="GO" id="GO:0003723">
    <property type="term" value="F:RNA binding"/>
    <property type="evidence" value="ECO:0007669"/>
    <property type="project" value="UniProtKB-UniRule"/>
</dbReference>
<gene>
    <name evidence="3" type="ORF">OFUS_LOCUS20086</name>
</gene>
<dbReference type="PANTHER" id="PTHR13452">
    <property type="entry name" value="THUMP DOMAIN CONTAINING PROTEIN 1-RELATED"/>
    <property type="match status" value="1"/>
</dbReference>
<sequence length="336" mass="38273">MSDSKGKKRSNKAKYMQPDAKRKRMALDTGMKGFLLTCNFQEKGCVREAYNIFNEYADKVYGPEKLPGDSSDDDEEDDIEKALQKEVDSIKQSNANKSERRFQVMESGANNCIFIKTSIEDPCALAHQIFEDSYNSEVQKSRYTLRMLPISTTCKAFVEDIKKTAEEILKPHFLTEFGQGKTFCIQFKVRNNGKIGRNDVIPMVADIVSDFNPMHKADLSHGELVIVIEIIRNICCMSVVKDYFKFRKYNLSEVSHAKRRLEDLEREKLSKANQKEIESENSGAKNVENENIEEKNIKTEKTGENVEEKGVQEKPGTNDTGETKEGDDNSTEDVKV</sequence>
<evidence type="ECO:0000313" key="4">
    <source>
        <dbReference type="Proteomes" id="UP000749559"/>
    </source>
</evidence>
<feature type="compositionally biased region" description="Basic and acidic residues" evidence="2">
    <location>
        <begin position="321"/>
        <end position="336"/>
    </location>
</feature>
<dbReference type="SMART" id="SM00981">
    <property type="entry name" value="THUMP"/>
    <property type="match status" value="1"/>
</dbReference>
<dbReference type="PANTHER" id="PTHR13452:SF10">
    <property type="entry name" value="THUMP DOMAIN-CONTAINING PROTEIN 1"/>
    <property type="match status" value="1"/>
</dbReference>
<comment type="similarity">
    <text evidence="1">Belongs to the THUMPD1 family.</text>
</comment>
<evidence type="ECO:0000313" key="3">
    <source>
        <dbReference type="EMBL" id="CAH1795562.1"/>
    </source>
</evidence>
<comment type="caution">
    <text evidence="3">The sequence shown here is derived from an EMBL/GenBank/DDBJ whole genome shotgun (WGS) entry which is preliminary data.</text>
</comment>
<reference evidence="3" key="1">
    <citation type="submission" date="2022-03" db="EMBL/GenBank/DDBJ databases">
        <authorList>
            <person name="Martin C."/>
        </authorList>
    </citation>
    <scope>NUCLEOTIDE SEQUENCE</scope>
</reference>
<organism evidence="3 4">
    <name type="scientific">Owenia fusiformis</name>
    <name type="common">Polychaete worm</name>
    <dbReference type="NCBI Taxonomy" id="6347"/>
    <lineage>
        <taxon>Eukaryota</taxon>
        <taxon>Metazoa</taxon>
        <taxon>Spiralia</taxon>
        <taxon>Lophotrochozoa</taxon>
        <taxon>Annelida</taxon>
        <taxon>Polychaeta</taxon>
        <taxon>Sedentaria</taxon>
        <taxon>Canalipalpata</taxon>
        <taxon>Sabellida</taxon>
        <taxon>Oweniida</taxon>
        <taxon>Oweniidae</taxon>
        <taxon>Owenia</taxon>
    </lineage>
</organism>
<dbReference type="GO" id="GO:0006400">
    <property type="term" value="P:tRNA modification"/>
    <property type="evidence" value="ECO:0007669"/>
    <property type="project" value="InterPro"/>
</dbReference>
<feature type="region of interest" description="Disordered" evidence="2">
    <location>
        <begin position="270"/>
        <end position="336"/>
    </location>
</feature>
<name>A0A8J1UB78_OWEFU</name>
<dbReference type="PROSITE" id="PS51165">
    <property type="entry name" value="THUMP"/>
    <property type="match status" value="1"/>
</dbReference>
<dbReference type="FunFam" id="3.30.2300.10:FF:000001">
    <property type="entry name" value="THUMP domain-containing protein 1"/>
    <property type="match status" value="1"/>
</dbReference>
<dbReference type="EMBL" id="CAIIXF020000009">
    <property type="protein sequence ID" value="CAH1795562.1"/>
    <property type="molecule type" value="Genomic_DNA"/>
</dbReference>
<feature type="compositionally biased region" description="Basic and acidic residues" evidence="2">
    <location>
        <begin position="292"/>
        <end position="312"/>
    </location>
</feature>
<protein>
    <submittedName>
        <fullName evidence="3">Uncharacterized protein</fullName>
    </submittedName>
</protein>
<evidence type="ECO:0000256" key="2">
    <source>
        <dbReference type="SAM" id="MobiDB-lite"/>
    </source>
</evidence>
<dbReference type="OrthoDB" id="367221at2759"/>
<accession>A0A8J1UB78</accession>
<feature type="compositionally biased region" description="Basic residues" evidence="2">
    <location>
        <begin position="1"/>
        <end position="12"/>
    </location>
</feature>
<proteinExistence type="inferred from homology"/>